<dbReference type="PROSITE" id="PS00041">
    <property type="entry name" value="HTH_ARAC_FAMILY_1"/>
    <property type="match status" value="1"/>
</dbReference>
<sequence length="368" mass="42008">MTGPDPDTCHPDAFLSPVFPAGQDISGKMNLQAARPVFHPRIRPGHSRTGLPAGPAKETGMQEFIFSNDFYKSIELMVYTSGHEKCKPLHAYGPAVRSSFMFHYIHRGKGIYQVHDRTFHLEAGDMFLMIPGQRIFYQADENDPWEYSWIGLQGIKAEEYVKRSGLYETLVCSLEADSPITGIFERLHSALHQDNADLLFNACAWEFVYQLASLLPRQQEPAALTPDEYTEMILTYMEQNFERPISVQEIADHLALDRSYVHRIFKKRMNMSVKEYILSLRMADACSYLIHTDLPVSDIARSVGYDDVLYFSRLFRKKKGRSPSEYRKQKQQELADNAVLPDVTPARKTVPDKAEKKQASDQEAADKA</sequence>
<dbReference type="InterPro" id="IPR018062">
    <property type="entry name" value="HTH_AraC-typ_CS"/>
</dbReference>
<dbReference type="PANTHER" id="PTHR43280">
    <property type="entry name" value="ARAC-FAMILY TRANSCRIPTIONAL REGULATOR"/>
    <property type="match status" value="1"/>
</dbReference>
<feature type="compositionally biased region" description="Basic and acidic residues" evidence="4">
    <location>
        <begin position="322"/>
        <end position="333"/>
    </location>
</feature>
<organism evidence="6 7">
    <name type="scientific">Faecalibaculum rodentium</name>
    <dbReference type="NCBI Taxonomy" id="1702221"/>
    <lineage>
        <taxon>Bacteria</taxon>
        <taxon>Bacillati</taxon>
        <taxon>Bacillota</taxon>
        <taxon>Erysipelotrichia</taxon>
        <taxon>Erysipelotrichales</taxon>
        <taxon>Erysipelotrichaceae</taxon>
        <taxon>Faecalibaculum</taxon>
    </lineage>
</organism>
<dbReference type="Proteomes" id="UP000186758">
    <property type="component" value="Unassembled WGS sequence"/>
</dbReference>
<feature type="region of interest" description="Disordered" evidence="4">
    <location>
        <begin position="320"/>
        <end position="368"/>
    </location>
</feature>
<dbReference type="GO" id="GO:0043565">
    <property type="term" value="F:sequence-specific DNA binding"/>
    <property type="evidence" value="ECO:0007669"/>
    <property type="project" value="InterPro"/>
</dbReference>
<dbReference type="EMBL" id="MPJZ01000042">
    <property type="protein sequence ID" value="OLU45847.1"/>
    <property type="molecule type" value="Genomic_DNA"/>
</dbReference>
<evidence type="ECO:0000256" key="4">
    <source>
        <dbReference type="SAM" id="MobiDB-lite"/>
    </source>
</evidence>
<dbReference type="InterPro" id="IPR018060">
    <property type="entry name" value="HTH_AraC"/>
</dbReference>
<dbReference type="InterPro" id="IPR003313">
    <property type="entry name" value="AraC-bd"/>
</dbReference>
<dbReference type="Gene3D" id="2.60.120.280">
    <property type="entry name" value="Regulatory protein AraC"/>
    <property type="match status" value="1"/>
</dbReference>
<evidence type="ECO:0000313" key="7">
    <source>
        <dbReference type="Proteomes" id="UP000186758"/>
    </source>
</evidence>
<dbReference type="PROSITE" id="PS01124">
    <property type="entry name" value="HTH_ARAC_FAMILY_2"/>
    <property type="match status" value="1"/>
</dbReference>
<keyword evidence="2" id="KW-0238">DNA-binding</keyword>
<name>A0A1Q9YLK9_9FIRM</name>
<dbReference type="Pfam" id="PF12833">
    <property type="entry name" value="HTH_18"/>
    <property type="match status" value="1"/>
</dbReference>
<dbReference type="InterPro" id="IPR037923">
    <property type="entry name" value="HTH-like"/>
</dbReference>
<dbReference type="CDD" id="cd06986">
    <property type="entry name" value="cupin_MmsR-like_N"/>
    <property type="match status" value="1"/>
</dbReference>
<feature type="compositionally biased region" description="Basic and acidic residues" evidence="4">
    <location>
        <begin position="349"/>
        <end position="368"/>
    </location>
</feature>
<accession>A0A1Q9YLK9</accession>
<dbReference type="Gene3D" id="1.10.10.60">
    <property type="entry name" value="Homeodomain-like"/>
    <property type="match status" value="2"/>
</dbReference>
<evidence type="ECO:0000259" key="5">
    <source>
        <dbReference type="PROSITE" id="PS01124"/>
    </source>
</evidence>
<dbReference type="Pfam" id="PF02311">
    <property type="entry name" value="AraC_binding"/>
    <property type="match status" value="1"/>
</dbReference>
<dbReference type="PRINTS" id="PR00032">
    <property type="entry name" value="HTHARAC"/>
</dbReference>
<dbReference type="InterPro" id="IPR009057">
    <property type="entry name" value="Homeodomain-like_sf"/>
</dbReference>
<evidence type="ECO:0000256" key="2">
    <source>
        <dbReference type="ARBA" id="ARBA00023125"/>
    </source>
</evidence>
<dbReference type="InterPro" id="IPR020449">
    <property type="entry name" value="Tscrpt_reg_AraC-type_HTH"/>
</dbReference>
<dbReference type="SUPFAM" id="SSF46689">
    <property type="entry name" value="Homeodomain-like"/>
    <property type="match status" value="2"/>
</dbReference>
<proteinExistence type="predicted"/>
<feature type="domain" description="HTH araC/xylS-type" evidence="5">
    <location>
        <begin position="231"/>
        <end position="329"/>
    </location>
</feature>
<dbReference type="SUPFAM" id="SSF51215">
    <property type="entry name" value="Regulatory protein AraC"/>
    <property type="match status" value="1"/>
</dbReference>
<keyword evidence="3" id="KW-0804">Transcription</keyword>
<protein>
    <recommendedName>
        <fullName evidence="5">HTH araC/xylS-type domain-containing protein</fullName>
    </recommendedName>
</protein>
<gene>
    <name evidence="6" type="ORF">BO223_03585</name>
</gene>
<dbReference type="SMART" id="SM00342">
    <property type="entry name" value="HTH_ARAC"/>
    <property type="match status" value="1"/>
</dbReference>
<dbReference type="PANTHER" id="PTHR43280:SF2">
    <property type="entry name" value="HTH-TYPE TRANSCRIPTIONAL REGULATOR EXSA"/>
    <property type="match status" value="1"/>
</dbReference>
<evidence type="ECO:0000256" key="1">
    <source>
        <dbReference type="ARBA" id="ARBA00023015"/>
    </source>
</evidence>
<reference evidence="6 7" key="1">
    <citation type="submission" date="2016-11" db="EMBL/GenBank/DDBJ databases">
        <title>Description of two novel members of the family Erysipelotrichaceae: Ileibacterium lipovorans gen. nov., sp. nov. and Dubosiella newyorkensis, gen. nov., sp. nov.</title>
        <authorList>
            <person name="Cox L.M."/>
            <person name="Sohn J."/>
            <person name="Tyrrell K.L."/>
            <person name="Citron D.M."/>
            <person name="Lawson P.A."/>
            <person name="Patel N.B."/>
            <person name="Iizumi T."/>
            <person name="Perez-Perez G.I."/>
            <person name="Goldstein E.J."/>
            <person name="Blaser M.J."/>
        </authorList>
    </citation>
    <scope>NUCLEOTIDE SEQUENCE [LARGE SCALE GENOMIC DNA]</scope>
    <source>
        <strain evidence="6 7">NYU-BL-K8</strain>
    </source>
</reference>
<comment type="caution">
    <text evidence="6">The sequence shown here is derived from an EMBL/GenBank/DDBJ whole genome shotgun (WGS) entry which is preliminary data.</text>
</comment>
<dbReference type="AlphaFoldDB" id="A0A1Q9YLK9"/>
<evidence type="ECO:0000313" key="6">
    <source>
        <dbReference type="EMBL" id="OLU45847.1"/>
    </source>
</evidence>
<keyword evidence="1" id="KW-0805">Transcription regulation</keyword>
<evidence type="ECO:0000256" key="3">
    <source>
        <dbReference type="ARBA" id="ARBA00023163"/>
    </source>
</evidence>
<dbReference type="GO" id="GO:0003700">
    <property type="term" value="F:DNA-binding transcription factor activity"/>
    <property type="evidence" value="ECO:0007669"/>
    <property type="project" value="InterPro"/>
</dbReference>